<gene>
    <name evidence="1" type="ORF">INQ84_01065</name>
</gene>
<proteinExistence type="predicted"/>
<dbReference type="AlphaFoldDB" id="A0AAQ0EN03"/>
<accession>A0AAQ0EN03</accession>
<dbReference type="Proteomes" id="UP000825134">
    <property type="component" value="Chromosome"/>
</dbReference>
<organism evidence="1 2">
    <name type="scientific">Chlamydia suis</name>
    <dbReference type="NCBI Taxonomy" id="83559"/>
    <lineage>
        <taxon>Bacteria</taxon>
        <taxon>Pseudomonadati</taxon>
        <taxon>Chlamydiota</taxon>
        <taxon>Chlamydiia</taxon>
        <taxon>Chlamydiales</taxon>
        <taxon>Chlamydiaceae</taxon>
        <taxon>Chlamydia/Chlamydophila group</taxon>
        <taxon>Chlamydia</taxon>
    </lineage>
</organism>
<name>A0AAQ0EN03_9CHLA</name>
<evidence type="ECO:0000313" key="2">
    <source>
        <dbReference type="Proteomes" id="UP000825134"/>
    </source>
</evidence>
<sequence length="79" mass="8748">MEDRMIDGVQICFLGAARRLTAKSAVSLEMPLTTQNLQEGALANARLEADFIRAEQILSEMQEIRASLERSLETLVPGE</sequence>
<protein>
    <submittedName>
        <fullName evidence="1">Uncharacterized protein</fullName>
    </submittedName>
</protein>
<dbReference type="EMBL" id="CP063185">
    <property type="protein sequence ID" value="QYC74588.1"/>
    <property type="molecule type" value="Genomic_DNA"/>
</dbReference>
<reference evidence="1" key="1">
    <citation type="journal article" date="2021" name="Front. Microbiol.">
        <title>Generation of Tetracycline and Rifamycin Resistant Chlamydia Suis Recombinants.</title>
        <authorList>
            <person name="Marti H."/>
            <person name="Bommana S."/>
            <person name="Read T.D."/>
            <person name="Pesch T."/>
            <person name="Prahauser B."/>
            <person name="Dean D."/>
            <person name="Borel N."/>
        </authorList>
    </citation>
    <scope>NUCLEOTIDE SEQUENCE</scope>
    <source>
        <strain evidence="1">208.1</strain>
    </source>
</reference>
<dbReference type="RefSeq" id="WP_109082464.1">
    <property type="nucleotide sequence ID" value="NZ_CP035278.1"/>
</dbReference>
<evidence type="ECO:0000313" key="1">
    <source>
        <dbReference type="EMBL" id="QYC74588.1"/>
    </source>
</evidence>